<dbReference type="InterPro" id="IPR024884">
    <property type="entry name" value="NAPE-PLD"/>
</dbReference>
<reference evidence="3" key="1">
    <citation type="journal article" date="2019" name="Int. J. Syst. Evol. Microbiol.">
        <title>The Global Catalogue of Microorganisms (GCM) 10K type strain sequencing project: providing services to taxonomists for standard genome sequencing and annotation.</title>
        <authorList>
            <consortium name="The Broad Institute Genomics Platform"/>
            <consortium name="The Broad Institute Genome Sequencing Center for Infectious Disease"/>
            <person name="Wu L."/>
            <person name="Ma J."/>
        </authorList>
    </citation>
    <scope>NUCLEOTIDE SEQUENCE [LARGE SCALE GENOMIC DNA]</scope>
    <source>
        <strain evidence="3">JCM 17555</strain>
    </source>
</reference>
<sequence length="330" mass="37651">MKPDDLPPHHTAKGFRNLHIEDPDKTFFSFLRMRLFGETKWADHEETADQVPVQPLPPERLEAGHDDTRISWLGHSTFLIQRGGINILTDPVFSDRASPLSFAGPARYIAHVIDYSELPKIDYVVISHNHYDHLDERAVSQLAERTSDSTVFLVPLGLGSWMTDAVVDADKVREMDWWEQTDFGKLSIQAQPSQHWSARSLFDKMESLWASWLIDFDGHTIWFAGDTGYNDKQFKEIAERSPPIRLALIPIGAYSPRWFMKYYHVNPEEAVLMHQDLKAQQSIGMHWGTFPLTAEPPMEPLQRLKDARAAAGIDAETFGTMAVGESRIVR</sequence>
<gene>
    <name evidence="2" type="ORF">GCM10022278_26930</name>
</gene>
<comment type="caution">
    <text evidence="2">The sequence shown here is derived from an EMBL/GenBank/DDBJ whole genome shotgun (WGS) entry which is preliminary data.</text>
</comment>
<dbReference type="Proteomes" id="UP001501337">
    <property type="component" value="Unassembled WGS sequence"/>
</dbReference>
<protein>
    <submittedName>
        <fullName evidence="2">MBL fold metallo-hydrolase</fullName>
    </submittedName>
</protein>
<feature type="domain" description="Metallo-beta-lactamase" evidence="1">
    <location>
        <begin position="86"/>
        <end position="287"/>
    </location>
</feature>
<dbReference type="Pfam" id="PF12706">
    <property type="entry name" value="Lactamase_B_2"/>
    <property type="match status" value="1"/>
</dbReference>
<organism evidence="2 3">
    <name type="scientific">Allohahella marinimesophila</name>
    <dbReference type="NCBI Taxonomy" id="1054972"/>
    <lineage>
        <taxon>Bacteria</taxon>
        <taxon>Pseudomonadati</taxon>
        <taxon>Pseudomonadota</taxon>
        <taxon>Gammaproteobacteria</taxon>
        <taxon>Oceanospirillales</taxon>
        <taxon>Hahellaceae</taxon>
        <taxon>Allohahella</taxon>
    </lineage>
</organism>
<dbReference type="PANTHER" id="PTHR15032:SF4">
    <property type="entry name" value="N-ACYL-PHOSPHATIDYLETHANOLAMINE-HYDROLYZING PHOSPHOLIPASE D"/>
    <property type="match status" value="1"/>
</dbReference>
<evidence type="ECO:0000313" key="3">
    <source>
        <dbReference type="Proteomes" id="UP001501337"/>
    </source>
</evidence>
<dbReference type="PIRSF" id="PIRSF038896">
    <property type="entry name" value="NAPE-PLD"/>
    <property type="match status" value="1"/>
</dbReference>
<evidence type="ECO:0000313" key="2">
    <source>
        <dbReference type="EMBL" id="GAA3967806.1"/>
    </source>
</evidence>
<dbReference type="EMBL" id="BAABBO010000011">
    <property type="protein sequence ID" value="GAA3967806.1"/>
    <property type="molecule type" value="Genomic_DNA"/>
</dbReference>
<accession>A0ABP7PLT5</accession>
<keyword evidence="3" id="KW-1185">Reference proteome</keyword>
<name>A0ABP7PLT5_9GAMM</name>
<dbReference type="InterPro" id="IPR036866">
    <property type="entry name" value="RibonucZ/Hydroxyglut_hydro"/>
</dbReference>
<dbReference type="Gene3D" id="3.60.15.10">
    <property type="entry name" value="Ribonuclease Z/Hydroxyacylglutathione hydrolase-like"/>
    <property type="match status" value="1"/>
</dbReference>
<proteinExistence type="predicted"/>
<evidence type="ECO:0000259" key="1">
    <source>
        <dbReference type="Pfam" id="PF12706"/>
    </source>
</evidence>
<dbReference type="SUPFAM" id="SSF56281">
    <property type="entry name" value="Metallo-hydrolase/oxidoreductase"/>
    <property type="match status" value="1"/>
</dbReference>
<dbReference type="PANTHER" id="PTHR15032">
    <property type="entry name" value="N-ACYL-PHOSPHATIDYLETHANOLAMINE-HYDROLYZING PHOSPHOLIPASE D"/>
    <property type="match status" value="1"/>
</dbReference>
<dbReference type="InterPro" id="IPR001279">
    <property type="entry name" value="Metallo-B-lactamas"/>
</dbReference>